<gene>
    <name evidence="1" type="ORF">LCGC14_1445370</name>
</gene>
<protein>
    <submittedName>
        <fullName evidence="1">Uncharacterized protein</fullName>
    </submittedName>
</protein>
<comment type="caution">
    <text evidence="1">The sequence shown here is derived from an EMBL/GenBank/DDBJ whole genome shotgun (WGS) entry which is preliminary data.</text>
</comment>
<evidence type="ECO:0000313" key="1">
    <source>
        <dbReference type="EMBL" id="KKM69971.1"/>
    </source>
</evidence>
<organism evidence="1">
    <name type="scientific">marine sediment metagenome</name>
    <dbReference type="NCBI Taxonomy" id="412755"/>
    <lineage>
        <taxon>unclassified sequences</taxon>
        <taxon>metagenomes</taxon>
        <taxon>ecological metagenomes</taxon>
    </lineage>
</organism>
<feature type="non-terminal residue" evidence="1">
    <location>
        <position position="1"/>
    </location>
</feature>
<dbReference type="AlphaFoldDB" id="A0A0F9K5N5"/>
<name>A0A0F9K5N5_9ZZZZ</name>
<reference evidence="1" key="1">
    <citation type="journal article" date="2015" name="Nature">
        <title>Complex archaea that bridge the gap between prokaryotes and eukaryotes.</title>
        <authorList>
            <person name="Spang A."/>
            <person name="Saw J.H."/>
            <person name="Jorgensen S.L."/>
            <person name="Zaremba-Niedzwiedzka K."/>
            <person name="Martijn J."/>
            <person name="Lind A.E."/>
            <person name="van Eijk R."/>
            <person name="Schleper C."/>
            <person name="Guy L."/>
            <person name="Ettema T.J."/>
        </authorList>
    </citation>
    <scope>NUCLEOTIDE SEQUENCE</scope>
</reference>
<proteinExistence type="predicted"/>
<dbReference type="EMBL" id="LAZR01009902">
    <property type="protein sequence ID" value="KKM69971.1"/>
    <property type="molecule type" value="Genomic_DNA"/>
</dbReference>
<accession>A0A0F9K5N5</accession>
<sequence length="265" mass="28526">ARRAMADLEAASAQLDAADGARDRVQALTQTIQAFETGLGAMREGLRQAAINEASGLAASILNSGVLWTHNDSGDSARAFAMDTQGNHLGMYNITGAGATDWEDMAVGPGPTAGVSYLYLGDIGDNDAERDSIDIYRVPKPAVSVRFDLGDELRLRSQSTQAGMSYLSASDQAAVVQIENRGARPVEVKPLVRLDGTVIAYRLLNQPGAFATAYRLRLGPKDKVLLELDLSAIRTQVGRRYLQVYLMGLPTWGPFEHALMVSIED</sequence>